<dbReference type="PANTHER" id="PTHR11177">
    <property type="entry name" value="CHITINASE"/>
    <property type="match status" value="1"/>
</dbReference>
<dbReference type="InterPro" id="IPR001223">
    <property type="entry name" value="Glyco_hydro18_cat"/>
</dbReference>
<evidence type="ECO:0000256" key="2">
    <source>
        <dbReference type="SAM" id="MobiDB-lite"/>
    </source>
</evidence>
<sequence>MRSLTNPAGLALVVLLALSFSANVVQSYGAKTTSRVCFASVANFTANTAIGLCSHSVLHTLRVGANGTIAYVTTATTPQSTVLKLLPTYCNRRLAYPYLEPYLAVVGSGTEGPVATILSNPTIRANYIRALITFMKSYPRCVGLFIDFSNLTTSQAAGYAAFMQALFQAAGTASLKLASALPWEADRYADVYYSVTLRSLSFNVLRTYDEFYSSLTTIVRPLNPLVAMAAPFNATTKTISYNLYRWIIKGLNPSNIILGISMYGRAFTVTKVSQFGATGTASASVVSYCDALLFSTKFGLQTSSSGESISSSSSMAYVFTSFQSAELKLNFAVSNNLAGVALFSLNTAGTNAELLRYVTSIIAPTPPTGFQYPVASYPTCGVSITFPSLVAITTQPTASTAAGGGTTRAGGVTTVAPGGGSTAAGGGSTAAGGGSTAAGGGTTSAPQPAVVCGITVRSQYGGLVSSFCDSVLEINLYIQSGSACGVVV</sequence>
<name>A0A182X5C0_ANOQN</name>
<organism evidence="5 6">
    <name type="scientific">Anopheles quadriannulatus</name>
    <name type="common">Mosquito</name>
    <dbReference type="NCBI Taxonomy" id="34691"/>
    <lineage>
        <taxon>Eukaryota</taxon>
        <taxon>Metazoa</taxon>
        <taxon>Ecdysozoa</taxon>
        <taxon>Arthropoda</taxon>
        <taxon>Hexapoda</taxon>
        <taxon>Insecta</taxon>
        <taxon>Pterygota</taxon>
        <taxon>Neoptera</taxon>
        <taxon>Endopterygota</taxon>
        <taxon>Diptera</taxon>
        <taxon>Nematocera</taxon>
        <taxon>Culicoidea</taxon>
        <taxon>Culicidae</taxon>
        <taxon>Anophelinae</taxon>
        <taxon>Anopheles</taxon>
    </lineage>
</organism>
<dbReference type="Pfam" id="PF00704">
    <property type="entry name" value="Glyco_hydro_18"/>
    <property type="match status" value="1"/>
</dbReference>
<dbReference type="SUPFAM" id="SSF51445">
    <property type="entry name" value="(Trans)glycosidases"/>
    <property type="match status" value="1"/>
</dbReference>
<keyword evidence="6" id="KW-1185">Reference proteome</keyword>
<evidence type="ECO:0000313" key="5">
    <source>
        <dbReference type="EnsemblMetazoa" id="AQUA005006-PA"/>
    </source>
</evidence>
<dbReference type="GO" id="GO:0008061">
    <property type="term" value="F:chitin binding"/>
    <property type="evidence" value="ECO:0007669"/>
    <property type="project" value="InterPro"/>
</dbReference>
<dbReference type="GO" id="GO:0005975">
    <property type="term" value="P:carbohydrate metabolic process"/>
    <property type="evidence" value="ECO:0007669"/>
    <property type="project" value="InterPro"/>
</dbReference>
<protein>
    <recommendedName>
        <fullName evidence="4">GH18 domain-containing protein</fullName>
    </recommendedName>
</protein>
<feature type="region of interest" description="Disordered" evidence="2">
    <location>
        <begin position="398"/>
        <end position="418"/>
    </location>
</feature>
<accession>A0A182X5C0</accession>
<dbReference type="SMART" id="SM00636">
    <property type="entry name" value="Glyco_18"/>
    <property type="match status" value="1"/>
</dbReference>
<proteinExistence type="predicted"/>
<dbReference type="InterPro" id="IPR050314">
    <property type="entry name" value="Glycosyl_Hydrlase_18"/>
</dbReference>
<reference evidence="5" key="1">
    <citation type="submission" date="2020-05" db="UniProtKB">
        <authorList>
            <consortium name="EnsemblMetazoa"/>
        </authorList>
    </citation>
    <scope>IDENTIFICATION</scope>
    <source>
        <strain evidence="5">SANGQUA</strain>
    </source>
</reference>
<evidence type="ECO:0000256" key="1">
    <source>
        <dbReference type="ARBA" id="ARBA00022729"/>
    </source>
</evidence>
<keyword evidence="1 3" id="KW-0732">Signal</keyword>
<dbReference type="InterPro" id="IPR011583">
    <property type="entry name" value="Chitinase_II/V-like_cat"/>
</dbReference>
<feature type="domain" description="GH18" evidence="4">
    <location>
        <begin position="22"/>
        <end position="365"/>
    </location>
</feature>
<dbReference type="EnsemblMetazoa" id="AQUA005006-RA">
    <property type="protein sequence ID" value="AQUA005006-PA"/>
    <property type="gene ID" value="AQUA005006"/>
</dbReference>
<dbReference type="GO" id="GO:0004568">
    <property type="term" value="F:chitinase activity"/>
    <property type="evidence" value="ECO:0007669"/>
    <property type="project" value="TreeGrafter"/>
</dbReference>
<dbReference type="GO" id="GO:0006032">
    <property type="term" value="P:chitin catabolic process"/>
    <property type="evidence" value="ECO:0007669"/>
    <property type="project" value="TreeGrafter"/>
</dbReference>
<evidence type="ECO:0000259" key="4">
    <source>
        <dbReference type="PROSITE" id="PS51910"/>
    </source>
</evidence>
<dbReference type="PROSITE" id="PS51910">
    <property type="entry name" value="GH18_2"/>
    <property type="match status" value="1"/>
</dbReference>
<dbReference type="GO" id="GO:0005576">
    <property type="term" value="C:extracellular region"/>
    <property type="evidence" value="ECO:0007669"/>
    <property type="project" value="TreeGrafter"/>
</dbReference>
<dbReference type="STRING" id="34691.A0A182X5C0"/>
<dbReference type="Proteomes" id="UP000076407">
    <property type="component" value="Unassembled WGS sequence"/>
</dbReference>
<evidence type="ECO:0000256" key="3">
    <source>
        <dbReference type="SAM" id="SignalP"/>
    </source>
</evidence>
<dbReference type="InterPro" id="IPR017853">
    <property type="entry name" value="GH"/>
</dbReference>
<dbReference type="VEuPathDB" id="VectorBase:AQUA005006"/>
<feature type="chain" id="PRO_5016020689" description="GH18 domain-containing protein" evidence="3">
    <location>
        <begin position="28"/>
        <end position="488"/>
    </location>
</feature>
<dbReference type="AlphaFoldDB" id="A0A182X5C0"/>
<dbReference type="Gene3D" id="3.20.20.80">
    <property type="entry name" value="Glycosidases"/>
    <property type="match status" value="1"/>
</dbReference>
<evidence type="ECO:0000313" key="6">
    <source>
        <dbReference type="Proteomes" id="UP000076407"/>
    </source>
</evidence>
<feature type="signal peptide" evidence="3">
    <location>
        <begin position="1"/>
        <end position="27"/>
    </location>
</feature>
<dbReference type="PANTHER" id="PTHR11177:SF317">
    <property type="entry name" value="CHITINASE 12-RELATED"/>
    <property type="match status" value="1"/>
</dbReference>